<dbReference type="PANTHER" id="PTHR12919:SF20">
    <property type="entry name" value="SMALL RIBOSOMAL SUBUNIT PROTEIN BS16M"/>
    <property type="match status" value="1"/>
</dbReference>
<gene>
    <name evidence="3 5" type="primary">rpsP</name>
    <name evidence="5" type="ORF">COS30_01895</name>
</gene>
<dbReference type="Gene3D" id="3.30.1320.10">
    <property type="match status" value="1"/>
</dbReference>
<dbReference type="AlphaFoldDB" id="A0A2M7D621"/>
<dbReference type="SUPFAM" id="SSF54565">
    <property type="entry name" value="Ribosomal protein S16"/>
    <property type="match status" value="1"/>
</dbReference>
<dbReference type="InterPro" id="IPR020592">
    <property type="entry name" value="Ribosomal_bS16_CS"/>
</dbReference>
<dbReference type="HAMAP" id="MF_00385">
    <property type="entry name" value="Ribosomal_bS16"/>
    <property type="match status" value="1"/>
</dbReference>
<dbReference type="PANTHER" id="PTHR12919">
    <property type="entry name" value="30S RIBOSOMAL PROTEIN S16"/>
    <property type="match status" value="1"/>
</dbReference>
<accession>A0A2M7D621</accession>
<dbReference type="InterPro" id="IPR000307">
    <property type="entry name" value="Ribosomal_bS16"/>
</dbReference>
<name>A0A2M7D621_9BACT</name>
<dbReference type="Proteomes" id="UP000229247">
    <property type="component" value="Unassembled WGS sequence"/>
</dbReference>
<dbReference type="Pfam" id="PF00886">
    <property type="entry name" value="Ribosomal_S16"/>
    <property type="match status" value="1"/>
</dbReference>
<dbReference type="EMBL" id="PEUE01000044">
    <property type="protein sequence ID" value="PIV38477.1"/>
    <property type="molecule type" value="Genomic_DNA"/>
</dbReference>
<evidence type="ECO:0000256" key="1">
    <source>
        <dbReference type="ARBA" id="ARBA00022980"/>
    </source>
</evidence>
<organism evidence="5 6">
    <name type="scientific">Candidatus Portnoybacteria bacterium CG02_land_8_20_14_3_00_45_8</name>
    <dbReference type="NCBI Taxonomy" id="1974807"/>
    <lineage>
        <taxon>Bacteria</taxon>
        <taxon>Candidatus Portnoyibacteriota</taxon>
    </lineage>
</organism>
<reference evidence="6" key="1">
    <citation type="submission" date="2017-09" db="EMBL/GenBank/DDBJ databases">
        <title>Depth-based differentiation of microbial function through sediment-hosted aquifers and enrichment of novel symbionts in the deep terrestrial subsurface.</title>
        <authorList>
            <person name="Probst A.J."/>
            <person name="Ladd B."/>
            <person name="Jarett J.K."/>
            <person name="Geller-Mcgrath D.E."/>
            <person name="Sieber C.M.K."/>
            <person name="Emerson J.B."/>
            <person name="Anantharaman K."/>
            <person name="Thomas B.C."/>
            <person name="Malmstrom R."/>
            <person name="Stieglmeier M."/>
            <person name="Klingl A."/>
            <person name="Woyke T."/>
            <person name="Ryan C.M."/>
            <person name="Banfield J.F."/>
        </authorList>
    </citation>
    <scope>NUCLEOTIDE SEQUENCE [LARGE SCALE GENOMIC DNA]</scope>
</reference>
<keyword evidence="2 3" id="KW-0687">Ribonucleoprotein</keyword>
<evidence type="ECO:0000256" key="3">
    <source>
        <dbReference type="HAMAP-Rule" id="MF_00385"/>
    </source>
</evidence>
<proteinExistence type="inferred from homology"/>
<comment type="similarity">
    <text evidence="3">Belongs to the bacterial ribosomal protein bS16 family.</text>
</comment>
<evidence type="ECO:0000256" key="2">
    <source>
        <dbReference type="ARBA" id="ARBA00023274"/>
    </source>
</evidence>
<dbReference type="PROSITE" id="PS00732">
    <property type="entry name" value="RIBOSOMAL_S16"/>
    <property type="match status" value="1"/>
</dbReference>
<dbReference type="GO" id="GO:0005737">
    <property type="term" value="C:cytoplasm"/>
    <property type="evidence" value="ECO:0007669"/>
    <property type="project" value="UniProtKB-ARBA"/>
</dbReference>
<evidence type="ECO:0000256" key="4">
    <source>
        <dbReference type="SAM" id="MobiDB-lite"/>
    </source>
</evidence>
<keyword evidence="1 3" id="KW-0689">Ribosomal protein</keyword>
<comment type="caution">
    <text evidence="5">The sequence shown here is derived from an EMBL/GenBank/DDBJ whole genome shotgun (WGS) entry which is preliminary data.</text>
</comment>
<dbReference type="InterPro" id="IPR023803">
    <property type="entry name" value="Ribosomal_bS16_dom_sf"/>
</dbReference>
<sequence>MLVIRLTRTGKKNQPSYRVVVTEKTNSVKGKFLEILGHYTPRLKQNSLDGERIKYWISKGAQVSDTVHNLLVNEKVIVAAKVKAWRPKKKTQEARLVLSEAERANKAAAAAKAEAPKTKEAAPAETKEEAPAEEPVKEEPKAETPVEEPKTE</sequence>
<dbReference type="GO" id="GO:0006412">
    <property type="term" value="P:translation"/>
    <property type="evidence" value="ECO:0007669"/>
    <property type="project" value="UniProtKB-UniRule"/>
</dbReference>
<dbReference type="NCBIfam" id="TIGR00002">
    <property type="entry name" value="S16"/>
    <property type="match status" value="1"/>
</dbReference>
<evidence type="ECO:0000313" key="5">
    <source>
        <dbReference type="EMBL" id="PIV38477.1"/>
    </source>
</evidence>
<evidence type="ECO:0000313" key="6">
    <source>
        <dbReference type="Proteomes" id="UP000229247"/>
    </source>
</evidence>
<feature type="compositionally biased region" description="Basic and acidic residues" evidence="4">
    <location>
        <begin position="114"/>
        <end position="152"/>
    </location>
</feature>
<dbReference type="GO" id="GO:0003735">
    <property type="term" value="F:structural constituent of ribosome"/>
    <property type="evidence" value="ECO:0007669"/>
    <property type="project" value="InterPro"/>
</dbReference>
<dbReference type="GO" id="GO:0015935">
    <property type="term" value="C:small ribosomal subunit"/>
    <property type="evidence" value="ECO:0007669"/>
    <property type="project" value="TreeGrafter"/>
</dbReference>
<protein>
    <recommendedName>
        <fullName evidence="3">Small ribosomal subunit protein bS16</fullName>
    </recommendedName>
</protein>
<feature type="region of interest" description="Disordered" evidence="4">
    <location>
        <begin position="102"/>
        <end position="152"/>
    </location>
</feature>